<feature type="coiled-coil region" evidence="1">
    <location>
        <begin position="125"/>
        <end position="159"/>
    </location>
</feature>
<proteinExistence type="predicted"/>
<name>A0A1Y6LTL0_ZYMTR</name>
<sequence length="159" mass="17839">MPAITICRYCKRDGYVCRTYKDPSYKLTSYGYCFSYGKQGCPAGKALETDGHAGEWFGGIMEDIKAKLAAAEDDIELLTAANVELENKGNALLSEINLLKHKHSTEIGGLLGEIKLLKEKHVDVLVSYKLNQEELTTVREALEEKDAAIKRRLERLEKK</sequence>
<evidence type="ECO:0000256" key="1">
    <source>
        <dbReference type="SAM" id="Coils"/>
    </source>
</evidence>
<organism evidence="2 3">
    <name type="scientific">Zymoseptoria tritici ST99CH_1A5</name>
    <dbReference type="NCBI Taxonomy" id="1276529"/>
    <lineage>
        <taxon>Eukaryota</taxon>
        <taxon>Fungi</taxon>
        <taxon>Dikarya</taxon>
        <taxon>Ascomycota</taxon>
        <taxon>Pezizomycotina</taxon>
        <taxon>Dothideomycetes</taxon>
        <taxon>Dothideomycetidae</taxon>
        <taxon>Mycosphaerellales</taxon>
        <taxon>Mycosphaerellaceae</taxon>
        <taxon>Zymoseptoria</taxon>
    </lineage>
</organism>
<dbReference type="EMBL" id="LT882684">
    <property type="protein sequence ID" value="SMY27734.1"/>
    <property type="molecule type" value="Genomic_DNA"/>
</dbReference>
<evidence type="ECO:0000313" key="3">
    <source>
        <dbReference type="Proteomes" id="UP000215453"/>
    </source>
</evidence>
<reference evidence="2 3" key="1">
    <citation type="submission" date="2016-10" db="EMBL/GenBank/DDBJ databases">
        <authorList>
            <person name="Varghese N."/>
        </authorList>
    </citation>
    <scope>NUCLEOTIDE SEQUENCE [LARGE SCALE GENOMIC DNA]</scope>
</reference>
<evidence type="ECO:0000313" key="2">
    <source>
        <dbReference type="EMBL" id="SMY27734.1"/>
    </source>
</evidence>
<protein>
    <submittedName>
        <fullName evidence="2">Uncharacterized protein</fullName>
    </submittedName>
</protein>
<gene>
    <name evidence="2" type="ORF">ZT1A5_G9179</name>
</gene>
<dbReference type="AlphaFoldDB" id="A0A1Y6LTL0"/>
<dbReference type="Proteomes" id="UP000215453">
    <property type="component" value="Chromosome 9"/>
</dbReference>
<keyword evidence="1" id="KW-0175">Coiled coil</keyword>
<accession>A0A1Y6LTL0</accession>
<feature type="coiled-coil region" evidence="1">
    <location>
        <begin position="61"/>
        <end position="88"/>
    </location>
</feature>